<accession>A0ABM7YG70</accession>
<dbReference type="RefSeq" id="WP_251971554.1">
    <property type="nucleotide sequence ID" value="NZ_AP025730.1"/>
</dbReference>
<sequence>MPSGAFPLRPSVAFSFRAARRRLPGRKAPLHIQATRWAARAGLALVERAERVWQALGHPTGR</sequence>
<organism evidence="1 2">
    <name type="scientific">Sphaerotilus microaerophilus</name>
    <dbReference type="NCBI Taxonomy" id="2914710"/>
    <lineage>
        <taxon>Bacteria</taxon>
        <taxon>Pseudomonadati</taxon>
        <taxon>Pseudomonadota</taxon>
        <taxon>Betaproteobacteria</taxon>
        <taxon>Burkholderiales</taxon>
        <taxon>Sphaerotilaceae</taxon>
        <taxon>Sphaerotilus</taxon>
    </lineage>
</organism>
<name>A0ABM7YG70_9BURK</name>
<evidence type="ECO:0000313" key="1">
    <source>
        <dbReference type="EMBL" id="BDI03256.1"/>
    </source>
</evidence>
<evidence type="ECO:0000313" key="2">
    <source>
        <dbReference type="Proteomes" id="UP001057498"/>
    </source>
</evidence>
<dbReference type="Proteomes" id="UP001057498">
    <property type="component" value="Chromosome"/>
</dbReference>
<gene>
    <name evidence="1" type="ORF">CATMQ487_02260</name>
</gene>
<keyword evidence="2" id="KW-1185">Reference proteome</keyword>
<dbReference type="EMBL" id="AP025730">
    <property type="protein sequence ID" value="BDI03256.1"/>
    <property type="molecule type" value="Genomic_DNA"/>
</dbReference>
<reference evidence="1" key="1">
    <citation type="submission" date="2022-04" db="EMBL/GenBank/DDBJ databases">
        <title>Whole genome sequence of Sphaerotilus sp. FB-5.</title>
        <authorList>
            <person name="Takeda M."/>
            <person name="Narihara S."/>
            <person name="Akimoto M."/>
            <person name="Akimoto R."/>
            <person name="Nishiyashiki S."/>
            <person name="Murakami T."/>
        </authorList>
    </citation>
    <scope>NUCLEOTIDE SEQUENCE</scope>
    <source>
        <strain evidence="1">FB-5</strain>
    </source>
</reference>
<proteinExistence type="predicted"/>
<protein>
    <submittedName>
        <fullName evidence="1">Uncharacterized protein</fullName>
    </submittedName>
</protein>